<keyword evidence="1" id="KW-1133">Transmembrane helix</keyword>
<feature type="transmembrane region" description="Helical" evidence="1">
    <location>
        <begin position="20"/>
        <end position="38"/>
    </location>
</feature>
<reference evidence="3" key="1">
    <citation type="journal article" date="2014" name="Front. Microbiol.">
        <title>High frequency of phylogenetically diverse reductive dehalogenase-homologous genes in deep subseafloor sedimentary metagenomes.</title>
        <authorList>
            <person name="Kawai M."/>
            <person name="Futagami T."/>
            <person name="Toyoda A."/>
            <person name="Takaki Y."/>
            <person name="Nishi S."/>
            <person name="Hori S."/>
            <person name="Arai W."/>
            <person name="Tsubouchi T."/>
            <person name="Morono Y."/>
            <person name="Uchiyama I."/>
            <person name="Ito T."/>
            <person name="Fujiyama A."/>
            <person name="Inagaki F."/>
            <person name="Takami H."/>
        </authorList>
    </citation>
    <scope>NUCLEOTIDE SEQUENCE</scope>
    <source>
        <strain evidence="3">Expedition CK06-06</strain>
    </source>
</reference>
<sequence>MQTERSVGGIQQLGPGLSRLLGISAPLVIVLITAVLILERTPRREPVVYGILVGTLVTLTWISARSKGDYKLWALYTGAFALFSIVRSFADETGIATHISDLVTAEKTLAFGSVPTVWLQTHLFDPRQIGWLDRAATYTHWSYFVLPHIFAAYLFLERRHLFERYVLLFVGVLAVGLAMCFIFPAAPPWAASLTGHLDPTYKVVGEVGSELNVNLYQYFDNQIRSSNPVAAMPS</sequence>
<proteinExistence type="predicted"/>
<dbReference type="GO" id="GO:0016020">
    <property type="term" value="C:membrane"/>
    <property type="evidence" value="ECO:0007669"/>
    <property type="project" value="UniProtKB-SubCell"/>
</dbReference>
<dbReference type="AlphaFoldDB" id="X0TJ90"/>
<evidence type="ECO:0000259" key="2">
    <source>
        <dbReference type="Pfam" id="PF14378"/>
    </source>
</evidence>
<feature type="domain" description="Inositolphosphotransferase Aur1/Ipt1" evidence="2">
    <location>
        <begin position="131"/>
        <end position="234"/>
    </location>
</feature>
<feature type="transmembrane region" description="Helical" evidence="1">
    <location>
        <begin position="140"/>
        <end position="156"/>
    </location>
</feature>
<dbReference type="Pfam" id="PF14378">
    <property type="entry name" value="PAP2_3"/>
    <property type="match status" value="1"/>
</dbReference>
<dbReference type="EMBL" id="BARS01006956">
    <property type="protein sequence ID" value="GAF76160.1"/>
    <property type="molecule type" value="Genomic_DNA"/>
</dbReference>
<protein>
    <recommendedName>
        <fullName evidence="2">Inositolphosphotransferase Aur1/Ipt1 domain-containing protein</fullName>
    </recommendedName>
</protein>
<evidence type="ECO:0000256" key="1">
    <source>
        <dbReference type="SAM" id="Phobius"/>
    </source>
</evidence>
<feature type="transmembrane region" description="Helical" evidence="1">
    <location>
        <begin position="165"/>
        <end position="186"/>
    </location>
</feature>
<feature type="transmembrane region" description="Helical" evidence="1">
    <location>
        <begin position="47"/>
        <end position="64"/>
    </location>
</feature>
<organism evidence="3">
    <name type="scientific">marine sediment metagenome</name>
    <dbReference type="NCBI Taxonomy" id="412755"/>
    <lineage>
        <taxon>unclassified sequences</taxon>
        <taxon>metagenomes</taxon>
        <taxon>ecological metagenomes</taxon>
    </lineage>
</organism>
<evidence type="ECO:0000313" key="3">
    <source>
        <dbReference type="EMBL" id="GAF76160.1"/>
    </source>
</evidence>
<comment type="caution">
    <text evidence="3">The sequence shown here is derived from an EMBL/GenBank/DDBJ whole genome shotgun (WGS) entry which is preliminary data.</text>
</comment>
<keyword evidence="1" id="KW-0472">Membrane</keyword>
<accession>X0TJ90</accession>
<name>X0TJ90_9ZZZZ</name>
<feature type="transmembrane region" description="Helical" evidence="1">
    <location>
        <begin position="70"/>
        <end position="90"/>
    </location>
</feature>
<dbReference type="InterPro" id="IPR026841">
    <property type="entry name" value="Aur1/Ipt1"/>
</dbReference>
<keyword evidence="1" id="KW-0812">Transmembrane</keyword>
<gene>
    <name evidence="3" type="ORF">S01H1_13476</name>
</gene>
<feature type="non-terminal residue" evidence="3">
    <location>
        <position position="234"/>
    </location>
</feature>
<feature type="transmembrane region" description="Helical" evidence="1">
    <location>
        <begin position="102"/>
        <end position="120"/>
    </location>
</feature>